<feature type="binding site" evidence="9">
    <location>
        <position position="113"/>
    </location>
    <ligand>
        <name>ATP</name>
        <dbReference type="ChEBI" id="CHEBI:30616"/>
    </ligand>
</feature>
<keyword evidence="2" id="KW-0723">Serine/threonine-protein kinase</keyword>
<keyword evidence="4 9" id="KW-0547">Nucleotide-binding</keyword>
<keyword evidence="11" id="KW-0472">Membrane</keyword>
<evidence type="ECO:0000256" key="11">
    <source>
        <dbReference type="SAM" id="Phobius"/>
    </source>
</evidence>
<keyword evidence="11" id="KW-0812">Transmembrane</keyword>
<proteinExistence type="predicted"/>
<evidence type="ECO:0000313" key="13">
    <source>
        <dbReference type="EMBL" id="KAK9672713.1"/>
    </source>
</evidence>
<evidence type="ECO:0000256" key="4">
    <source>
        <dbReference type="ARBA" id="ARBA00022741"/>
    </source>
</evidence>
<protein>
    <recommendedName>
        <fullName evidence="1">non-specific serine/threonine protein kinase</fullName>
        <ecNumber evidence="1">2.7.11.1</ecNumber>
    </recommendedName>
</protein>
<keyword evidence="11" id="KW-1133">Transmembrane helix</keyword>
<dbReference type="Pfam" id="PF00069">
    <property type="entry name" value="Pkinase"/>
    <property type="match status" value="2"/>
</dbReference>
<dbReference type="PANTHER" id="PTHR46821">
    <property type="entry name" value="OS07G0586332 PROTEIN"/>
    <property type="match status" value="1"/>
</dbReference>
<dbReference type="EC" id="2.7.11.1" evidence="1"/>
<dbReference type="AlphaFoldDB" id="A0AAW1H9K6"/>
<evidence type="ECO:0000256" key="3">
    <source>
        <dbReference type="ARBA" id="ARBA00022679"/>
    </source>
</evidence>
<evidence type="ECO:0000256" key="2">
    <source>
        <dbReference type="ARBA" id="ARBA00022527"/>
    </source>
</evidence>
<feature type="transmembrane region" description="Helical" evidence="11">
    <location>
        <begin position="29"/>
        <end position="51"/>
    </location>
</feature>
<evidence type="ECO:0000256" key="9">
    <source>
        <dbReference type="PROSITE-ProRule" id="PRU10141"/>
    </source>
</evidence>
<sequence>MSSPPPPPPPLPPKVLSPRHHRHVTTTAYVIPTLAGATVALSLLTLLLLLYRRMKHSLSSTSPSSKLPPYPRRFSYSVLRRATAGFHQTRRLGQGGSGAVFSAVVNDRRVAVKIMDSGSLQGEREFHNEIRLAEFLVDSDRVVKLLGFASSRKRRRMCLVYELMTNGSLQDCLLKKKSEEIMEWSARHRIAVDVAKGLAFLHHQCKPPIIHGDVKPSNVLLDDNFAAKIADFGLARLKLVDNFDNNCGNSNYNEHEVVINVNDAGNSTYGGVEDSGSVLETESVTTTVGFEEGSVIVDQSPVRVQLAVNTSPETVTPSEVLDKESDLEGQVESGKGVKNVNWWRKREVGGGRGESEEGKVKEYVMEWMGMEVAKERPENDWNVGGASTSSLEPKKAEKKKGKKKMEWWMSMDEAKTSKKEKRRPVREWWREEYSEDLAKKKKKKKKKHEGTKSDHEENWWPRDEETYLGKNKKKSRSRMSSRSSVDWWLDGLSGDLRQVRHTSYDSMSGEIPKSGGISSTPSMRGTVCYIAPEYSMGGDLSEKCDVYSFGVLMLVLISGRRPLQVTGSPMTEFHKANLLSWARQLARSGKVLDLVDSKICSLNREQAELCIIIALSCLQKSPARRPSMKEVVGMLTSELPPPELPVEYSPSPNSKYRHRSRKKVR</sequence>
<feature type="region of interest" description="Disordered" evidence="10">
    <location>
        <begin position="638"/>
        <end position="665"/>
    </location>
</feature>
<dbReference type="PROSITE" id="PS00108">
    <property type="entry name" value="PROTEIN_KINASE_ST"/>
    <property type="match status" value="1"/>
</dbReference>
<evidence type="ECO:0000256" key="10">
    <source>
        <dbReference type="SAM" id="MobiDB-lite"/>
    </source>
</evidence>
<name>A0AAW1H9K6_SAPOF</name>
<dbReference type="GO" id="GO:0004674">
    <property type="term" value="F:protein serine/threonine kinase activity"/>
    <property type="evidence" value="ECO:0007669"/>
    <property type="project" value="UniProtKB-KW"/>
</dbReference>
<dbReference type="InterPro" id="IPR008271">
    <property type="entry name" value="Ser/Thr_kinase_AS"/>
</dbReference>
<evidence type="ECO:0000256" key="5">
    <source>
        <dbReference type="ARBA" id="ARBA00022777"/>
    </source>
</evidence>
<feature type="region of interest" description="Disordered" evidence="10">
    <location>
        <begin position="377"/>
        <end position="421"/>
    </location>
</feature>
<keyword evidence="5" id="KW-0418">Kinase</keyword>
<dbReference type="Gene3D" id="1.10.510.10">
    <property type="entry name" value="Transferase(Phosphotransferase) domain 1"/>
    <property type="match status" value="2"/>
</dbReference>
<dbReference type="Gene3D" id="3.30.200.20">
    <property type="entry name" value="Phosphorylase Kinase, domain 1"/>
    <property type="match status" value="1"/>
</dbReference>
<comment type="caution">
    <text evidence="13">The sequence shown here is derived from an EMBL/GenBank/DDBJ whole genome shotgun (WGS) entry which is preliminary data.</text>
</comment>
<organism evidence="13 14">
    <name type="scientific">Saponaria officinalis</name>
    <name type="common">Common soapwort</name>
    <name type="synonym">Lychnis saponaria</name>
    <dbReference type="NCBI Taxonomy" id="3572"/>
    <lineage>
        <taxon>Eukaryota</taxon>
        <taxon>Viridiplantae</taxon>
        <taxon>Streptophyta</taxon>
        <taxon>Embryophyta</taxon>
        <taxon>Tracheophyta</taxon>
        <taxon>Spermatophyta</taxon>
        <taxon>Magnoliopsida</taxon>
        <taxon>eudicotyledons</taxon>
        <taxon>Gunneridae</taxon>
        <taxon>Pentapetalae</taxon>
        <taxon>Caryophyllales</taxon>
        <taxon>Caryophyllaceae</taxon>
        <taxon>Caryophylleae</taxon>
        <taxon>Saponaria</taxon>
    </lineage>
</organism>
<accession>A0AAW1H9K6</accession>
<comment type="catalytic activity">
    <reaction evidence="7">
        <text>L-threonyl-[protein] + ATP = O-phospho-L-threonyl-[protein] + ADP + H(+)</text>
        <dbReference type="Rhea" id="RHEA:46608"/>
        <dbReference type="Rhea" id="RHEA-COMP:11060"/>
        <dbReference type="Rhea" id="RHEA-COMP:11605"/>
        <dbReference type="ChEBI" id="CHEBI:15378"/>
        <dbReference type="ChEBI" id="CHEBI:30013"/>
        <dbReference type="ChEBI" id="CHEBI:30616"/>
        <dbReference type="ChEBI" id="CHEBI:61977"/>
        <dbReference type="ChEBI" id="CHEBI:456216"/>
        <dbReference type="EC" id="2.7.11.1"/>
    </reaction>
</comment>
<keyword evidence="14" id="KW-1185">Reference proteome</keyword>
<dbReference type="EMBL" id="JBDFQZ010000012">
    <property type="protein sequence ID" value="KAK9672713.1"/>
    <property type="molecule type" value="Genomic_DNA"/>
</dbReference>
<evidence type="ECO:0000259" key="12">
    <source>
        <dbReference type="PROSITE" id="PS50011"/>
    </source>
</evidence>
<dbReference type="SMART" id="SM00220">
    <property type="entry name" value="S_TKc"/>
    <property type="match status" value="1"/>
</dbReference>
<dbReference type="PANTHER" id="PTHR46821:SF7">
    <property type="entry name" value="PROTEIN KINASE SUPERFAMILY PROTEIN"/>
    <property type="match status" value="1"/>
</dbReference>
<dbReference type="PROSITE" id="PS50011">
    <property type="entry name" value="PROTEIN_KINASE_DOM"/>
    <property type="match status" value="1"/>
</dbReference>
<feature type="compositionally biased region" description="Basic residues" evidence="10">
    <location>
        <begin position="655"/>
        <end position="665"/>
    </location>
</feature>
<evidence type="ECO:0000313" key="14">
    <source>
        <dbReference type="Proteomes" id="UP001443914"/>
    </source>
</evidence>
<keyword evidence="6 9" id="KW-0067">ATP-binding</keyword>
<comment type="catalytic activity">
    <reaction evidence="8">
        <text>L-seryl-[protein] + ATP = O-phospho-L-seryl-[protein] + ADP + H(+)</text>
        <dbReference type="Rhea" id="RHEA:17989"/>
        <dbReference type="Rhea" id="RHEA-COMP:9863"/>
        <dbReference type="Rhea" id="RHEA-COMP:11604"/>
        <dbReference type="ChEBI" id="CHEBI:15378"/>
        <dbReference type="ChEBI" id="CHEBI:29999"/>
        <dbReference type="ChEBI" id="CHEBI:30616"/>
        <dbReference type="ChEBI" id="CHEBI:83421"/>
        <dbReference type="ChEBI" id="CHEBI:456216"/>
        <dbReference type="EC" id="2.7.11.1"/>
    </reaction>
</comment>
<dbReference type="PROSITE" id="PS00107">
    <property type="entry name" value="PROTEIN_KINASE_ATP"/>
    <property type="match status" value="1"/>
</dbReference>
<evidence type="ECO:0000256" key="6">
    <source>
        <dbReference type="ARBA" id="ARBA00022840"/>
    </source>
</evidence>
<evidence type="ECO:0000256" key="7">
    <source>
        <dbReference type="ARBA" id="ARBA00047899"/>
    </source>
</evidence>
<dbReference type="SUPFAM" id="SSF56112">
    <property type="entry name" value="Protein kinase-like (PK-like)"/>
    <property type="match status" value="1"/>
</dbReference>
<dbReference type="GO" id="GO:0005524">
    <property type="term" value="F:ATP binding"/>
    <property type="evidence" value="ECO:0007669"/>
    <property type="project" value="UniProtKB-UniRule"/>
</dbReference>
<evidence type="ECO:0000256" key="8">
    <source>
        <dbReference type="ARBA" id="ARBA00048679"/>
    </source>
</evidence>
<reference evidence="13" key="1">
    <citation type="submission" date="2024-03" db="EMBL/GenBank/DDBJ databases">
        <title>WGS assembly of Saponaria officinalis var. Norfolk2.</title>
        <authorList>
            <person name="Jenkins J."/>
            <person name="Shu S."/>
            <person name="Grimwood J."/>
            <person name="Barry K."/>
            <person name="Goodstein D."/>
            <person name="Schmutz J."/>
            <person name="Leebens-Mack J."/>
            <person name="Osbourn A."/>
        </authorList>
    </citation>
    <scope>NUCLEOTIDE SEQUENCE [LARGE SCALE GENOMIC DNA]</scope>
    <source>
        <strain evidence="13">JIC</strain>
    </source>
</reference>
<dbReference type="InterPro" id="IPR044576">
    <property type="entry name" value="At4g25390-like"/>
</dbReference>
<dbReference type="Proteomes" id="UP001443914">
    <property type="component" value="Unassembled WGS sequence"/>
</dbReference>
<dbReference type="InterPro" id="IPR011009">
    <property type="entry name" value="Kinase-like_dom_sf"/>
</dbReference>
<dbReference type="InterPro" id="IPR017441">
    <property type="entry name" value="Protein_kinase_ATP_BS"/>
</dbReference>
<feature type="domain" description="Protein kinase" evidence="12">
    <location>
        <begin position="86"/>
        <end position="644"/>
    </location>
</feature>
<dbReference type="InterPro" id="IPR000719">
    <property type="entry name" value="Prot_kinase_dom"/>
</dbReference>
<evidence type="ECO:0000256" key="1">
    <source>
        <dbReference type="ARBA" id="ARBA00012513"/>
    </source>
</evidence>
<dbReference type="FunFam" id="1.10.510.10:FF:001023">
    <property type="entry name" value="Os07g0541700 protein"/>
    <property type="match status" value="1"/>
</dbReference>
<keyword evidence="3" id="KW-0808">Transferase</keyword>
<gene>
    <name evidence="13" type="ORF">RND81_12G119100</name>
</gene>